<gene>
    <name evidence="2" type="ORF">ABMA28_002810</name>
</gene>
<accession>A0ABD0SY30</accession>
<dbReference type="EMBL" id="JBEDNZ010000013">
    <property type="protein sequence ID" value="KAL0830673.1"/>
    <property type="molecule type" value="Genomic_DNA"/>
</dbReference>
<reference evidence="2 3" key="1">
    <citation type="submission" date="2024-06" db="EMBL/GenBank/DDBJ databases">
        <title>A chromosome-level genome assembly of beet webworm, Loxostege sticticalis.</title>
        <authorList>
            <person name="Zhang Y."/>
        </authorList>
    </citation>
    <scope>NUCLEOTIDE SEQUENCE [LARGE SCALE GENOMIC DNA]</scope>
    <source>
        <strain evidence="2">AQ028</strain>
        <tissue evidence="2">Male pupae</tissue>
    </source>
</reference>
<evidence type="ECO:0000313" key="3">
    <source>
        <dbReference type="Proteomes" id="UP001549921"/>
    </source>
</evidence>
<evidence type="ECO:0000313" key="2">
    <source>
        <dbReference type="EMBL" id="KAL0830673.1"/>
    </source>
</evidence>
<dbReference type="AlphaFoldDB" id="A0ABD0SY30"/>
<feature type="signal peptide" evidence="1">
    <location>
        <begin position="1"/>
        <end position="18"/>
    </location>
</feature>
<organism evidence="2 3">
    <name type="scientific">Loxostege sticticalis</name>
    <name type="common">Beet webworm moth</name>
    <dbReference type="NCBI Taxonomy" id="481309"/>
    <lineage>
        <taxon>Eukaryota</taxon>
        <taxon>Metazoa</taxon>
        <taxon>Ecdysozoa</taxon>
        <taxon>Arthropoda</taxon>
        <taxon>Hexapoda</taxon>
        <taxon>Insecta</taxon>
        <taxon>Pterygota</taxon>
        <taxon>Neoptera</taxon>
        <taxon>Endopterygota</taxon>
        <taxon>Lepidoptera</taxon>
        <taxon>Glossata</taxon>
        <taxon>Ditrysia</taxon>
        <taxon>Pyraloidea</taxon>
        <taxon>Crambidae</taxon>
        <taxon>Pyraustinae</taxon>
        <taxon>Loxostege</taxon>
    </lineage>
</organism>
<dbReference type="Proteomes" id="UP001549921">
    <property type="component" value="Unassembled WGS sequence"/>
</dbReference>
<evidence type="ECO:0000256" key="1">
    <source>
        <dbReference type="SAM" id="SignalP"/>
    </source>
</evidence>
<protein>
    <submittedName>
        <fullName evidence="2">Uncharacterized protein</fullName>
    </submittedName>
</protein>
<name>A0ABD0SY30_LOXSC</name>
<feature type="chain" id="PRO_5044772747" evidence="1">
    <location>
        <begin position="19"/>
        <end position="258"/>
    </location>
</feature>
<sequence length="258" mass="29747">MQVIYFLYLFTIYTQVMCKDKDGVVENKIIIDVELLKRIETDRKQRDNEMQPLTTNENGSVETPDRLISCIICNNVAMDECNDPKNNLIPATFCKRDENLCYSQHTPFGVIDRGCYNSNEDLTTYVCACNLCNYISIAETPFLFSSKSEWADNVLELSRMRNLRKSILKDMACLKCEVNATSKKEDMLDAANCLQGNIGSLPTEECKEDEICAVKAIRKDGYIWRGCVKFPQFNYWWALCDSDLCNYDTISSIYDYLR</sequence>
<comment type="caution">
    <text evidence="2">The sequence shown here is derived from an EMBL/GenBank/DDBJ whole genome shotgun (WGS) entry which is preliminary data.</text>
</comment>
<proteinExistence type="predicted"/>
<keyword evidence="1" id="KW-0732">Signal</keyword>